<proteinExistence type="predicted"/>
<keyword evidence="3" id="KW-1185">Reference proteome</keyword>
<evidence type="ECO:0000313" key="2">
    <source>
        <dbReference type="EMBL" id="TKR59491.1"/>
    </source>
</evidence>
<organism evidence="2 3">
    <name type="scientific">Steinernema carpocapsae</name>
    <name type="common">Entomopathogenic nematode</name>
    <dbReference type="NCBI Taxonomy" id="34508"/>
    <lineage>
        <taxon>Eukaryota</taxon>
        <taxon>Metazoa</taxon>
        <taxon>Ecdysozoa</taxon>
        <taxon>Nematoda</taxon>
        <taxon>Chromadorea</taxon>
        <taxon>Rhabditida</taxon>
        <taxon>Tylenchina</taxon>
        <taxon>Panagrolaimomorpha</taxon>
        <taxon>Strongyloidoidea</taxon>
        <taxon>Steinernematidae</taxon>
        <taxon>Steinernema</taxon>
    </lineage>
</organism>
<reference evidence="2 3" key="2">
    <citation type="journal article" date="2019" name="G3 (Bethesda)">
        <title>Hybrid Assembly of the Genome of the Entomopathogenic Nematode Steinernema carpocapsae Identifies the X-Chromosome.</title>
        <authorList>
            <person name="Serra L."/>
            <person name="Macchietto M."/>
            <person name="Macias-Munoz A."/>
            <person name="McGill C.J."/>
            <person name="Rodriguez I.M."/>
            <person name="Rodriguez B."/>
            <person name="Murad R."/>
            <person name="Mortazavi A."/>
        </authorList>
    </citation>
    <scope>NUCLEOTIDE SEQUENCE [LARGE SCALE GENOMIC DNA]</scope>
    <source>
        <strain evidence="2 3">ALL</strain>
    </source>
</reference>
<dbReference type="InterPro" id="IPR036259">
    <property type="entry name" value="MFS_trans_sf"/>
</dbReference>
<feature type="transmembrane region" description="Helical" evidence="1">
    <location>
        <begin position="32"/>
        <end position="51"/>
    </location>
</feature>
<evidence type="ECO:0000256" key="1">
    <source>
        <dbReference type="SAM" id="Phobius"/>
    </source>
</evidence>
<evidence type="ECO:0008006" key="4">
    <source>
        <dbReference type="Google" id="ProtNLM"/>
    </source>
</evidence>
<keyword evidence="1" id="KW-0472">Membrane</keyword>
<keyword evidence="1" id="KW-0812">Transmembrane</keyword>
<protein>
    <recommendedName>
        <fullName evidence="4">Major facilitator superfamily (MFS) profile domain-containing protein</fullName>
    </recommendedName>
</protein>
<dbReference type="AlphaFoldDB" id="A0A4U5LTT1"/>
<feature type="transmembrane region" description="Helical" evidence="1">
    <location>
        <begin position="63"/>
        <end position="86"/>
    </location>
</feature>
<feature type="transmembrane region" description="Helical" evidence="1">
    <location>
        <begin position="98"/>
        <end position="118"/>
    </location>
</feature>
<comment type="caution">
    <text evidence="2">The sequence shown here is derived from an EMBL/GenBank/DDBJ whole genome shotgun (WGS) entry which is preliminary data.</text>
</comment>
<accession>A0A4U5LTT1</accession>
<gene>
    <name evidence="2" type="ORF">L596_029151</name>
</gene>
<evidence type="ECO:0000313" key="3">
    <source>
        <dbReference type="Proteomes" id="UP000298663"/>
    </source>
</evidence>
<dbReference type="Proteomes" id="UP000298663">
    <property type="component" value="Unassembled WGS sequence"/>
</dbReference>
<dbReference type="EMBL" id="AZBU02000012">
    <property type="protein sequence ID" value="TKR59491.1"/>
    <property type="molecule type" value="Genomic_DNA"/>
</dbReference>
<name>A0A4U5LTT1_STECR</name>
<dbReference type="OrthoDB" id="2985014at2759"/>
<sequence length="124" mass="13289">MPAKILTLATVTQIIGCVSLITLTFLSTDGPMVAVFLYTMALTLNSVHFVNQMTTVQIVGGKYAYVIISVISAQTSLFGLALPPIVSLMAPNHTAAEWAHVFYYVVGAVAVTSFICRLDEDTTS</sequence>
<feature type="transmembrane region" description="Helical" evidence="1">
    <location>
        <begin position="5"/>
        <end position="26"/>
    </location>
</feature>
<reference evidence="2 3" key="1">
    <citation type="journal article" date="2015" name="Genome Biol.">
        <title>Comparative genomics of Steinernema reveals deeply conserved gene regulatory networks.</title>
        <authorList>
            <person name="Dillman A.R."/>
            <person name="Macchietto M."/>
            <person name="Porter C.F."/>
            <person name="Rogers A."/>
            <person name="Williams B."/>
            <person name="Antoshechkin I."/>
            <person name="Lee M.M."/>
            <person name="Goodwin Z."/>
            <person name="Lu X."/>
            <person name="Lewis E.E."/>
            <person name="Goodrich-Blair H."/>
            <person name="Stock S.P."/>
            <person name="Adams B.J."/>
            <person name="Sternberg P.W."/>
            <person name="Mortazavi A."/>
        </authorList>
    </citation>
    <scope>NUCLEOTIDE SEQUENCE [LARGE SCALE GENOMIC DNA]</scope>
    <source>
        <strain evidence="2 3">ALL</strain>
    </source>
</reference>
<keyword evidence="1" id="KW-1133">Transmembrane helix</keyword>
<dbReference type="SUPFAM" id="SSF103473">
    <property type="entry name" value="MFS general substrate transporter"/>
    <property type="match status" value="1"/>
</dbReference>